<evidence type="ECO:0000313" key="1">
    <source>
        <dbReference type="EMBL" id="KAK4003777.1"/>
    </source>
</evidence>
<evidence type="ECO:0000313" key="2">
    <source>
        <dbReference type="Proteomes" id="UP001234178"/>
    </source>
</evidence>
<dbReference type="EMBL" id="JAOYFB010000001">
    <property type="protein sequence ID" value="KAK4003777.1"/>
    <property type="molecule type" value="Genomic_DNA"/>
</dbReference>
<gene>
    <name evidence="1" type="ORF">OUZ56_005529</name>
</gene>
<name>A0ABQ9YT13_9CRUS</name>
<accession>A0ABQ9YT13</accession>
<protein>
    <submittedName>
        <fullName evidence="1">Uncharacterized protein</fullName>
    </submittedName>
</protein>
<keyword evidence="2" id="KW-1185">Reference proteome</keyword>
<sequence>MILNRADGIRVATATPAENEVLTPSPLTYASFLLKACGSETSERARASTLHPSFPSLTVYKQHFYGSGCVNFDLFMILEKKKDGVGGSLPLATSAFVHENVRPRTLIGQLVLHLALGLSVFSAVTTQMQYVNDAAADFRGSSGYPPVQPTVRCYMQFDYDNALYQYPCGDGGTIDLIDQHAREL</sequence>
<reference evidence="1 2" key="1">
    <citation type="journal article" date="2023" name="Nucleic Acids Res.">
        <title>The hologenome of Daphnia magna reveals possible DNA methylation and microbiome-mediated evolution of the host genome.</title>
        <authorList>
            <person name="Chaturvedi A."/>
            <person name="Li X."/>
            <person name="Dhandapani V."/>
            <person name="Marshall H."/>
            <person name="Kissane S."/>
            <person name="Cuenca-Cambronero M."/>
            <person name="Asole G."/>
            <person name="Calvet F."/>
            <person name="Ruiz-Romero M."/>
            <person name="Marangio P."/>
            <person name="Guigo R."/>
            <person name="Rago D."/>
            <person name="Mirbahai L."/>
            <person name="Eastwood N."/>
            <person name="Colbourne J.K."/>
            <person name="Zhou J."/>
            <person name="Mallon E."/>
            <person name="Orsini L."/>
        </authorList>
    </citation>
    <scope>NUCLEOTIDE SEQUENCE [LARGE SCALE GENOMIC DNA]</scope>
    <source>
        <strain evidence="1">LRV0_1</strain>
    </source>
</reference>
<comment type="caution">
    <text evidence="1">The sequence shown here is derived from an EMBL/GenBank/DDBJ whole genome shotgun (WGS) entry which is preliminary data.</text>
</comment>
<proteinExistence type="predicted"/>
<organism evidence="1 2">
    <name type="scientific">Daphnia magna</name>
    <dbReference type="NCBI Taxonomy" id="35525"/>
    <lineage>
        <taxon>Eukaryota</taxon>
        <taxon>Metazoa</taxon>
        <taxon>Ecdysozoa</taxon>
        <taxon>Arthropoda</taxon>
        <taxon>Crustacea</taxon>
        <taxon>Branchiopoda</taxon>
        <taxon>Diplostraca</taxon>
        <taxon>Cladocera</taxon>
        <taxon>Anomopoda</taxon>
        <taxon>Daphniidae</taxon>
        <taxon>Daphnia</taxon>
    </lineage>
</organism>
<dbReference type="Proteomes" id="UP001234178">
    <property type="component" value="Unassembled WGS sequence"/>
</dbReference>